<keyword evidence="3" id="KW-1185">Reference proteome</keyword>
<name>A0A840I4Z7_9PROT</name>
<comment type="caution">
    <text evidence="2">The sequence shown here is derived from an EMBL/GenBank/DDBJ whole genome shotgun (WGS) entry which is preliminary data.</text>
</comment>
<protein>
    <recommendedName>
        <fullName evidence="4">PepSY domain-containing protein</fullName>
    </recommendedName>
</protein>
<organism evidence="2 3">
    <name type="scientific">Parvularcula dongshanensis</name>
    <dbReference type="NCBI Taxonomy" id="1173995"/>
    <lineage>
        <taxon>Bacteria</taxon>
        <taxon>Pseudomonadati</taxon>
        <taxon>Pseudomonadota</taxon>
        <taxon>Alphaproteobacteria</taxon>
        <taxon>Parvularculales</taxon>
        <taxon>Parvularculaceae</taxon>
        <taxon>Parvularcula</taxon>
    </lineage>
</organism>
<dbReference type="AlphaFoldDB" id="A0A840I4Z7"/>
<proteinExistence type="predicted"/>
<dbReference type="RefSeq" id="WP_183817661.1">
    <property type="nucleotide sequence ID" value="NZ_JACHOB010000003.1"/>
</dbReference>
<accession>A0A840I4Z7</accession>
<feature type="signal peptide" evidence="1">
    <location>
        <begin position="1"/>
        <end position="20"/>
    </location>
</feature>
<evidence type="ECO:0000313" key="3">
    <source>
        <dbReference type="Proteomes" id="UP000563524"/>
    </source>
</evidence>
<dbReference type="Proteomes" id="UP000563524">
    <property type="component" value="Unassembled WGS sequence"/>
</dbReference>
<evidence type="ECO:0000313" key="2">
    <source>
        <dbReference type="EMBL" id="MBB4659248.1"/>
    </source>
</evidence>
<dbReference type="EMBL" id="JACHOB010000003">
    <property type="protein sequence ID" value="MBB4659248.1"/>
    <property type="molecule type" value="Genomic_DNA"/>
</dbReference>
<feature type="chain" id="PRO_5032936652" description="PepSY domain-containing protein" evidence="1">
    <location>
        <begin position="21"/>
        <end position="98"/>
    </location>
</feature>
<gene>
    <name evidence="2" type="ORF">GGQ59_001773</name>
</gene>
<evidence type="ECO:0000256" key="1">
    <source>
        <dbReference type="SAM" id="SignalP"/>
    </source>
</evidence>
<evidence type="ECO:0008006" key="4">
    <source>
        <dbReference type="Google" id="ProtNLM"/>
    </source>
</evidence>
<reference evidence="2 3" key="1">
    <citation type="submission" date="2020-08" db="EMBL/GenBank/DDBJ databases">
        <title>Genomic Encyclopedia of Type Strains, Phase IV (KMG-IV): sequencing the most valuable type-strain genomes for metagenomic binning, comparative biology and taxonomic classification.</title>
        <authorList>
            <person name="Goeker M."/>
        </authorList>
    </citation>
    <scope>NUCLEOTIDE SEQUENCE [LARGE SCALE GENOMIC DNA]</scope>
    <source>
        <strain evidence="2 3">DSM 102850</strain>
    </source>
</reference>
<keyword evidence="1" id="KW-0732">Signal</keyword>
<sequence length="98" mass="10554">MRPVFLALPLALMLPVAAAAADIQEDIRACAAEATEAGLVAATDASSFRFVSDKGNRNRVLTLKVVGPDQTIELDCKMKRRDVVEVVLAEDQTRTAAR</sequence>